<evidence type="ECO:0000256" key="6">
    <source>
        <dbReference type="ARBA" id="ARBA00022679"/>
    </source>
</evidence>
<dbReference type="InterPro" id="IPR017441">
    <property type="entry name" value="Protein_kinase_ATP_BS"/>
</dbReference>
<dbReference type="GO" id="GO:0050321">
    <property type="term" value="F:tau-protein kinase activity"/>
    <property type="evidence" value="ECO:0007669"/>
    <property type="project" value="TreeGrafter"/>
</dbReference>
<evidence type="ECO:0000256" key="5">
    <source>
        <dbReference type="ARBA" id="ARBA00022553"/>
    </source>
</evidence>
<reference evidence="21 22" key="1">
    <citation type="journal article" date="2019" name="Sci. Data">
        <title>Hybrid genome assembly and annotation of Danionella translucida.</title>
        <authorList>
            <person name="Kadobianskyi M."/>
            <person name="Schulze L."/>
            <person name="Schuelke M."/>
            <person name="Judkewitz B."/>
        </authorList>
    </citation>
    <scope>NUCLEOTIDE SEQUENCE [LARGE SCALE GENOMIC DNA]</scope>
    <source>
        <strain evidence="21 22">Bolton</strain>
    </source>
</reference>
<sequence>MKDPQLPGSKALNAWAKRHVKKGKKDPAAQPHQPKPEPRKLTPALTSEQRAKQTPLERLVYDTAHSERIINDIILGRRIGFYELRGELGVGNFSQVKLAVHDLTKERVAVKILSKARMDKKSQNLFVSEIACMEKLSHPNIVRLYEVLESSRNLYLAMEYGSGGDLFSRISSRGRLADLESKLIFAQILSAVKYMHENNIIHRDLKAENIFYTTCYCIKVGDFGFGIVSEPGETLTTFCGSPPYAAPELFRDKSYVGRYVDIWALGVLLFFMVTATMPFFADNLSRLKRCIMQGAYSIPPYVPESCQLAIKTMLRPVPVDRTTASQLMICSWLQGIEYPKPYTRFSPTPGFLADPAKSLCVEEQEVKSALGELGISGTHLQNNACTDSLSPITGTYRILLHRIQKRRSVEAVGYSALYPEEFCSKKYWACNPMAKHNPSAVCTVL</sequence>
<dbReference type="Proteomes" id="UP000316079">
    <property type="component" value="Unassembled WGS sequence"/>
</dbReference>
<keyword evidence="4 17" id="KW-0723">Serine/threonine-protein kinase</keyword>
<dbReference type="Gene3D" id="1.10.510.10">
    <property type="entry name" value="Transferase(Phosphotransferase) domain 1"/>
    <property type="match status" value="1"/>
</dbReference>
<evidence type="ECO:0000259" key="20">
    <source>
        <dbReference type="PROSITE" id="PS50011"/>
    </source>
</evidence>
<keyword evidence="7" id="KW-0479">Metal-binding</keyword>
<dbReference type="GO" id="GO:0035556">
    <property type="term" value="P:intracellular signal transduction"/>
    <property type="evidence" value="ECO:0007669"/>
    <property type="project" value="TreeGrafter"/>
</dbReference>
<dbReference type="EMBL" id="SRMA01024107">
    <property type="protein sequence ID" value="TRZ01409.1"/>
    <property type="molecule type" value="Genomic_DNA"/>
</dbReference>
<comment type="catalytic activity">
    <reaction evidence="13">
        <text>L-seryl-[protein] + ATP = O-phospho-L-seryl-[protein] + ADP + H(+)</text>
        <dbReference type="Rhea" id="RHEA:17989"/>
        <dbReference type="Rhea" id="RHEA-COMP:9863"/>
        <dbReference type="Rhea" id="RHEA-COMP:11604"/>
        <dbReference type="ChEBI" id="CHEBI:15378"/>
        <dbReference type="ChEBI" id="CHEBI:29999"/>
        <dbReference type="ChEBI" id="CHEBI:30616"/>
        <dbReference type="ChEBI" id="CHEBI:83421"/>
        <dbReference type="ChEBI" id="CHEBI:456216"/>
        <dbReference type="EC" id="2.7.11.1"/>
    </reaction>
</comment>
<keyword evidence="8 16" id="KW-0547">Nucleotide-binding</keyword>
<comment type="caution">
    <text evidence="21">The sequence shown here is derived from an EMBL/GenBank/DDBJ whole genome shotgun (WGS) entry which is preliminary data.</text>
</comment>
<keyword evidence="5" id="KW-0597">Phosphoprotein</keyword>
<evidence type="ECO:0000256" key="8">
    <source>
        <dbReference type="ARBA" id="ARBA00022741"/>
    </source>
</evidence>
<dbReference type="FunFam" id="1.10.510.10:FF:000346">
    <property type="entry name" value="Serine/threonine-protein kinase NIM1"/>
    <property type="match status" value="1"/>
</dbReference>
<gene>
    <name evidence="21" type="ORF">DNTS_015148</name>
</gene>
<dbReference type="InterPro" id="IPR000719">
    <property type="entry name" value="Prot_kinase_dom"/>
</dbReference>
<dbReference type="GO" id="GO:0005524">
    <property type="term" value="F:ATP binding"/>
    <property type="evidence" value="ECO:0007669"/>
    <property type="project" value="UniProtKB-UniRule"/>
</dbReference>
<dbReference type="InterPro" id="IPR008271">
    <property type="entry name" value="Ser/Thr_kinase_AS"/>
</dbReference>
<evidence type="ECO:0000256" key="17">
    <source>
        <dbReference type="RuleBase" id="RU000304"/>
    </source>
</evidence>
<comment type="similarity">
    <text evidence="2">Belongs to the protein kinase superfamily. CAMK Ser/Thr protein kinase family.</text>
</comment>
<dbReference type="GO" id="GO:0005737">
    <property type="term" value="C:cytoplasm"/>
    <property type="evidence" value="ECO:0007669"/>
    <property type="project" value="TreeGrafter"/>
</dbReference>
<evidence type="ECO:0000256" key="11">
    <source>
        <dbReference type="ARBA" id="ARBA00022842"/>
    </source>
</evidence>
<protein>
    <recommendedName>
        <fullName evidence="14">Serine/threonine-protein kinase NIM1</fullName>
        <ecNumber evidence="3">2.7.11.1</ecNumber>
    </recommendedName>
    <alternativeName>
        <fullName evidence="15">NIM1 serine/threonine-protein kinase</fullName>
    </alternativeName>
</protein>
<dbReference type="SMART" id="SM00220">
    <property type="entry name" value="S_TKc"/>
    <property type="match status" value="1"/>
</dbReference>
<comment type="catalytic activity">
    <reaction evidence="12">
        <text>L-threonyl-[protein] + ATP = O-phospho-L-threonyl-[protein] + ADP + H(+)</text>
        <dbReference type="Rhea" id="RHEA:46608"/>
        <dbReference type="Rhea" id="RHEA-COMP:11060"/>
        <dbReference type="Rhea" id="RHEA-COMP:11605"/>
        <dbReference type="ChEBI" id="CHEBI:15378"/>
        <dbReference type="ChEBI" id="CHEBI:30013"/>
        <dbReference type="ChEBI" id="CHEBI:30616"/>
        <dbReference type="ChEBI" id="CHEBI:61977"/>
        <dbReference type="ChEBI" id="CHEBI:456216"/>
        <dbReference type="EC" id="2.7.11.1"/>
    </reaction>
</comment>
<feature type="domain" description="Protein kinase" evidence="20">
    <location>
        <begin position="82"/>
        <end position="333"/>
    </location>
</feature>
<evidence type="ECO:0000256" key="18">
    <source>
        <dbReference type="SAM" id="MobiDB-lite"/>
    </source>
</evidence>
<evidence type="ECO:0000256" key="4">
    <source>
        <dbReference type="ARBA" id="ARBA00022527"/>
    </source>
</evidence>
<keyword evidence="19" id="KW-0812">Transmembrane</keyword>
<keyword evidence="19" id="KW-0472">Membrane</keyword>
<evidence type="ECO:0000256" key="9">
    <source>
        <dbReference type="ARBA" id="ARBA00022777"/>
    </source>
</evidence>
<evidence type="ECO:0000256" key="13">
    <source>
        <dbReference type="ARBA" id="ARBA00048679"/>
    </source>
</evidence>
<dbReference type="SUPFAM" id="SSF56112">
    <property type="entry name" value="Protein kinase-like (PK-like)"/>
    <property type="match status" value="1"/>
</dbReference>
<dbReference type="FunFam" id="3.30.200.20:FF:000003">
    <property type="entry name" value="Non-specific serine/threonine protein kinase"/>
    <property type="match status" value="1"/>
</dbReference>
<keyword evidence="6" id="KW-0808">Transferase</keyword>
<evidence type="ECO:0000256" key="15">
    <source>
        <dbReference type="ARBA" id="ARBA00080118"/>
    </source>
</evidence>
<evidence type="ECO:0000256" key="14">
    <source>
        <dbReference type="ARBA" id="ARBA00069491"/>
    </source>
</evidence>
<feature type="transmembrane region" description="Helical" evidence="19">
    <location>
        <begin position="262"/>
        <end position="281"/>
    </location>
</feature>
<dbReference type="PANTHER" id="PTHR24346:SF105">
    <property type="entry name" value="SERINE_THREONINE-PROTEIN KINASE NIM1-LIKE ISOFORM X1"/>
    <property type="match status" value="1"/>
</dbReference>
<dbReference type="PANTHER" id="PTHR24346">
    <property type="entry name" value="MAP/MICROTUBULE AFFINITY-REGULATING KINASE"/>
    <property type="match status" value="1"/>
</dbReference>
<dbReference type="InterPro" id="IPR011009">
    <property type="entry name" value="Kinase-like_dom_sf"/>
</dbReference>
<keyword evidence="9" id="KW-0418">Kinase</keyword>
<dbReference type="EC" id="2.7.11.1" evidence="3"/>
<keyword evidence="22" id="KW-1185">Reference proteome</keyword>
<evidence type="ECO:0000256" key="16">
    <source>
        <dbReference type="PROSITE-ProRule" id="PRU10141"/>
    </source>
</evidence>
<evidence type="ECO:0000256" key="3">
    <source>
        <dbReference type="ARBA" id="ARBA00012513"/>
    </source>
</evidence>
<feature type="region of interest" description="Disordered" evidence="18">
    <location>
        <begin position="1"/>
        <end position="52"/>
    </location>
</feature>
<evidence type="ECO:0000256" key="1">
    <source>
        <dbReference type="ARBA" id="ARBA00001946"/>
    </source>
</evidence>
<comment type="cofactor">
    <cofactor evidence="1">
        <name>Mg(2+)</name>
        <dbReference type="ChEBI" id="CHEBI:18420"/>
    </cofactor>
</comment>
<keyword evidence="10 16" id="KW-0067">ATP-binding</keyword>
<evidence type="ECO:0000256" key="10">
    <source>
        <dbReference type="ARBA" id="ARBA00022840"/>
    </source>
</evidence>
<evidence type="ECO:0000256" key="19">
    <source>
        <dbReference type="SAM" id="Phobius"/>
    </source>
</evidence>
<evidence type="ECO:0000313" key="22">
    <source>
        <dbReference type="Proteomes" id="UP000316079"/>
    </source>
</evidence>
<feature type="binding site" evidence="16">
    <location>
        <position position="111"/>
    </location>
    <ligand>
        <name>ATP</name>
        <dbReference type="ChEBI" id="CHEBI:30616"/>
    </ligand>
</feature>
<dbReference type="GO" id="GO:0000226">
    <property type="term" value="P:microtubule cytoskeleton organization"/>
    <property type="evidence" value="ECO:0007669"/>
    <property type="project" value="TreeGrafter"/>
</dbReference>
<name>A0A553RGU7_9TELE</name>
<keyword evidence="19" id="KW-1133">Transmembrane helix</keyword>
<dbReference type="GO" id="GO:0046872">
    <property type="term" value="F:metal ion binding"/>
    <property type="evidence" value="ECO:0007669"/>
    <property type="project" value="UniProtKB-KW"/>
</dbReference>
<dbReference type="PROSITE" id="PS00108">
    <property type="entry name" value="PROTEIN_KINASE_ST"/>
    <property type="match status" value="1"/>
</dbReference>
<dbReference type="AlphaFoldDB" id="A0A553RGU7"/>
<dbReference type="Pfam" id="PF00069">
    <property type="entry name" value="Pkinase"/>
    <property type="match status" value="1"/>
</dbReference>
<dbReference type="OrthoDB" id="193931at2759"/>
<dbReference type="PROSITE" id="PS50011">
    <property type="entry name" value="PROTEIN_KINASE_DOM"/>
    <property type="match status" value="1"/>
</dbReference>
<dbReference type="STRING" id="623744.A0A553RGU7"/>
<organism evidence="21 22">
    <name type="scientific">Danionella cerebrum</name>
    <dbReference type="NCBI Taxonomy" id="2873325"/>
    <lineage>
        <taxon>Eukaryota</taxon>
        <taxon>Metazoa</taxon>
        <taxon>Chordata</taxon>
        <taxon>Craniata</taxon>
        <taxon>Vertebrata</taxon>
        <taxon>Euteleostomi</taxon>
        <taxon>Actinopterygii</taxon>
        <taxon>Neopterygii</taxon>
        <taxon>Teleostei</taxon>
        <taxon>Ostariophysi</taxon>
        <taxon>Cypriniformes</taxon>
        <taxon>Danionidae</taxon>
        <taxon>Danioninae</taxon>
        <taxon>Danionella</taxon>
    </lineage>
</organism>
<evidence type="ECO:0000256" key="7">
    <source>
        <dbReference type="ARBA" id="ARBA00022723"/>
    </source>
</evidence>
<evidence type="ECO:0000313" key="21">
    <source>
        <dbReference type="EMBL" id="TRZ01409.1"/>
    </source>
</evidence>
<evidence type="ECO:0000256" key="2">
    <source>
        <dbReference type="ARBA" id="ARBA00006692"/>
    </source>
</evidence>
<proteinExistence type="inferred from homology"/>
<evidence type="ECO:0000256" key="12">
    <source>
        <dbReference type="ARBA" id="ARBA00047899"/>
    </source>
</evidence>
<dbReference type="PROSITE" id="PS00107">
    <property type="entry name" value="PROTEIN_KINASE_ATP"/>
    <property type="match status" value="1"/>
</dbReference>
<keyword evidence="11" id="KW-0460">Magnesium</keyword>
<accession>A0A553RGU7</accession>